<comment type="caution">
    <text evidence="3">The sequence shown here is derived from an EMBL/GenBank/DDBJ whole genome shotgun (WGS) entry which is preliminary data.</text>
</comment>
<feature type="signal peptide" evidence="2">
    <location>
        <begin position="1"/>
        <end position="30"/>
    </location>
</feature>
<evidence type="ECO:0000313" key="4">
    <source>
        <dbReference type="Proteomes" id="UP000191039"/>
    </source>
</evidence>
<sequence length="649" mass="67722">MPNNLSRRALPLLAATLVAAVTALPGVALAAPEDELSLANSPTLSLRTIGMDSTISLYGIQGSQTLSIPVQAGLVPTELAATVALPVNALGGTLEVSQDERIISRVPLPPDREPVTIPLAGARIVDNAVTVLVRSYLDLPEGYCVFDANNPLRLTGAEIRYAGQEIAPTTIADFLPPVLQRLTVAVPPSPSQAESDAAVRLATAIVARYGTQRPEVDIISTDGPQVRPPVPLERQIVIREGGSAGLSLQGPHAVPALLISGTAGDLGNQTRLLSSDLAQLAVQSKAVAGPLSTVPQLPSDRTTIRKLGQPGVNATDVANPRVIVPLDQTRIGRSVQGVRVHLQGSYTPLPAGMAGQVTVGVSGETVARWATEPSGQIDRWIEVPERLVQRYTNLDIAVQAAGDTGRCGEFQPITLTIDGESAVETTRADPPAQLGFQALPQALMPRIEVGIDGEGDEGLEDLRRAVRIVTGLQRLSSLPFDTAVVSRDAALASSNPAIVISSDGWNDDRVALPVEVNSDGVITVENVDGSGTSSTLALDPAVGFGSLQVTYSGGRTLLVATSSKAPAELDRLLSWLDADAGRWSGLTGDAVVAMPGREPVQLTTPAAEQAVAAGDRKTLYLAIGVGALALVALGTSAVILRRRRSREQQ</sequence>
<accession>A0A1Q4HEK9</accession>
<reference evidence="3 4" key="1">
    <citation type="submission" date="2016-09" db="EMBL/GenBank/DDBJ databases">
        <title>genome sequences of unsequenced Mycobacteria.</title>
        <authorList>
            <person name="Greninger A.L."/>
            <person name="Jerome K.R."/>
            <person name="Mcnair B."/>
            <person name="Wallis C."/>
            <person name="Fang F."/>
        </authorList>
    </citation>
    <scope>NUCLEOTIDE SEQUENCE [LARGE SCALE GENOMIC DNA]</scope>
    <source>
        <strain evidence="3 4">BM1</strain>
    </source>
</reference>
<dbReference type="AlphaFoldDB" id="A0A1Q4HEK9"/>
<evidence type="ECO:0000256" key="1">
    <source>
        <dbReference type="SAM" id="Phobius"/>
    </source>
</evidence>
<proteinExistence type="predicted"/>
<feature type="transmembrane region" description="Helical" evidence="1">
    <location>
        <begin position="619"/>
        <end position="640"/>
    </location>
</feature>
<feature type="chain" id="PRO_5011899086" description="Cellulose biosynthesis cyclic di-GMP-binding regulatory protein BcsB" evidence="2">
    <location>
        <begin position="31"/>
        <end position="649"/>
    </location>
</feature>
<dbReference type="STRING" id="1801.BRW64_11130"/>
<keyword evidence="1" id="KW-1133">Transmembrane helix</keyword>
<dbReference type="InterPro" id="IPR006311">
    <property type="entry name" value="TAT_signal"/>
</dbReference>
<protein>
    <recommendedName>
        <fullName evidence="5">Cellulose biosynthesis cyclic di-GMP-binding regulatory protein BcsB</fullName>
    </recommendedName>
</protein>
<name>A0A1Q4HEK9_9MYCO</name>
<evidence type="ECO:0008006" key="5">
    <source>
        <dbReference type="Google" id="ProtNLM"/>
    </source>
</evidence>
<evidence type="ECO:0000313" key="3">
    <source>
        <dbReference type="EMBL" id="OPE55525.1"/>
    </source>
</evidence>
<gene>
    <name evidence="3" type="ORF">BV510_04625</name>
</gene>
<keyword evidence="1" id="KW-0472">Membrane</keyword>
<evidence type="ECO:0000256" key="2">
    <source>
        <dbReference type="SAM" id="SignalP"/>
    </source>
</evidence>
<dbReference type="EMBL" id="MIJD01000028">
    <property type="protein sequence ID" value="OPE55525.1"/>
    <property type="molecule type" value="Genomic_DNA"/>
</dbReference>
<organism evidence="3 4">
    <name type="scientific">Mycolicibacterium diernhoferi</name>
    <dbReference type="NCBI Taxonomy" id="1801"/>
    <lineage>
        <taxon>Bacteria</taxon>
        <taxon>Bacillati</taxon>
        <taxon>Actinomycetota</taxon>
        <taxon>Actinomycetes</taxon>
        <taxon>Mycobacteriales</taxon>
        <taxon>Mycobacteriaceae</taxon>
        <taxon>Mycolicibacterium</taxon>
    </lineage>
</organism>
<dbReference type="Proteomes" id="UP000191039">
    <property type="component" value="Unassembled WGS sequence"/>
</dbReference>
<keyword evidence="1" id="KW-0812">Transmembrane</keyword>
<keyword evidence="2" id="KW-0732">Signal</keyword>
<dbReference type="PROSITE" id="PS51318">
    <property type="entry name" value="TAT"/>
    <property type="match status" value="1"/>
</dbReference>